<comment type="caution">
    <text evidence="2">The sequence shown here is derived from an EMBL/GenBank/DDBJ whole genome shotgun (WGS) entry which is preliminary data.</text>
</comment>
<evidence type="ECO:0000313" key="3">
    <source>
        <dbReference type="Proteomes" id="UP000306102"/>
    </source>
</evidence>
<evidence type="ECO:0000313" key="2">
    <source>
        <dbReference type="EMBL" id="THG08688.1"/>
    </source>
</evidence>
<dbReference type="AlphaFoldDB" id="A0A4S4DYY3"/>
<organism evidence="2 3">
    <name type="scientific">Camellia sinensis var. sinensis</name>
    <name type="common">China tea</name>
    <dbReference type="NCBI Taxonomy" id="542762"/>
    <lineage>
        <taxon>Eukaryota</taxon>
        <taxon>Viridiplantae</taxon>
        <taxon>Streptophyta</taxon>
        <taxon>Embryophyta</taxon>
        <taxon>Tracheophyta</taxon>
        <taxon>Spermatophyta</taxon>
        <taxon>Magnoliopsida</taxon>
        <taxon>eudicotyledons</taxon>
        <taxon>Gunneridae</taxon>
        <taxon>Pentapetalae</taxon>
        <taxon>asterids</taxon>
        <taxon>Ericales</taxon>
        <taxon>Theaceae</taxon>
        <taxon>Camellia</taxon>
    </lineage>
</organism>
<dbReference type="Proteomes" id="UP000306102">
    <property type="component" value="Unassembled WGS sequence"/>
</dbReference>
<accession>A0A4S4DYY3</accession>
<feature type="transmembrane region" description="Helical" evidence="1">
    <location>
        <begin position="67"/>
        <end position="87"/>
    </location>
</feature>
<reference evidence="2 3" key="1">
    <citation type="journal article" date="2018" name="Proc. Natl. Acad. Sci. U.S.A.">
        <title>Draft genome sequence of Camellia sinensis var. sinensis provides insights into the evolution of the tea genome and tea quality.</title>
        <authorList>
            <person name="Wei C."/>
            <person name="Yang H."/>
            <person name="Wang S."/>
            <person name="Zhao J."/>
            <person name="Liu C."/>
            <person name="Gao L."/>
            <person name="Xia E."/>
            <person name="Lu Y."/>
            <person name="Tai Y."/>
            <person name="She G."/>
            <person name="Sun J."/>
            <person name="Cao H."/>
            <person name="Tong W."/>
            <person name="Gao Q."/>
            <person name="Li Y."/>
            <person name="Deng W."/>
            <person name="Jiang X."/>
            <person name="Wang W."/>
            <person name="Chen Q."/>
            <person name="Zhang S."/>
            <person name="Li H."/>
            <person name="Wu J."/>
            <person name="Wang P."/>
            <person name="Li P."/>
            <person name="Shi C."/>
            <person name="Zheng F."/>
            <person name="Jian J."/>
            <person name="Huang B."/>
            <person name="Shan D."/>
            <person name="Shi M."/>
            <person name="Fang C."/>
            <person name="Yue Y."/>
            <person name="Li F."/>
            <person name="Li D."/>
            <person name="Wei S."/>
            <person name="Han B."/>
            <person name="Jiang C."/>
            <person name="Yin Y."/>
            <person name="Xia T."/>
            <person name="Zhang Z."/>
            <person name="Bennetzen J.L."/>
            <person name="Zhao S."/>
            <person name="Wan X."/>
        </authorList>
    </citation>
    <scope>NUCLEOTIDE SEQUENCE [LARGE SCALE GENOMIC DNA]</scope>
    <source>
        <strain evidence="3">cv. Shuchazao</strain>
        <tissue evidence="2">Leaf</tissue>
    </source>
</reference>
<keyword evidence="1" id="KW-0812">Transmembrane</keyword>
<name>A0A4S4DYY3_CAMSN</name>
<proteinExistence type="predicted"/>
<gene>
    <name evidence="2" type="ORF">TEA_013584</name>
</gene>
<evidence type="ECO:0000256" key="1">
    <source>
        <dbReference type="SAM" id="Phobius"/>
    </source>
</evidence>
<keyword evidence="1" id="KW-0472">Membrane</keyword>
<sequence length="120" mass="13385">MVPNLDLILIAVLHGSFISCILLVFTFLMLICLLLAFSITLFSIVIIDSYDVFSMISLYFGTLRANVELGFVLVLFTLLHFMVNAGLASKPRVESMVANFKVKARHVVDHIKDSQLAKAH</sequence>
<feature type="transmembrane region" description="Helical" evidence="1">
    <location>
        <begin position="21"/>
        <end position="47"/>
    </location>
</feature>
<dbReference type="EMBL" id="SDRB02009172">
    <property type="protein sequence ID" value="THG08688.1"/>
    <property type="molecule type" value="Genomic_DNA"/>
</dbReference>
<keyword evidence="1" id="KW-1133">Transmembrane helix</keyword>
<protein>
    <submittedName>
        <fullName evidence="2">Uncharacterized protein</fullName>
    </submittedName>
</protein>
<keyword evidence="3" id="KW-1185">Reference proteome</keyword>